<evidence type="ECO:0000313" key="3">
    <source>
        <dbReference type="Proteomes" id="UP000284841"/>
    </source>
</evidence>
<dbReference type="Pfam" id="PF14399">
    <property type="entry name" value="BtrH_N"/>
    <property type="match status" value="1"/>
</dbReference>
<evidence type="ECO:0000259" key="1">
    <source>
        <dbReference type="Pfam" id="PF14399"/>
    </source>
</evidence>
<keyword evidence="3" id="KW-1185">Reference proteome</keyword>
<dbReference type="InterPro" id="IPR026935">
    <property type="entry name" value="BtrH_N"/>
</dbReference>
<dbReference type="Proteomes" id="UP000284841">
    <property type="component" value="Unassembled WGS sequence"/>
</dbReference>
<evidence type="ECO:0000313" key="2">
    <source>
        <dbReference type="EMBL" id="RHJ89392.1"/>
    </source>
</evidence>
<name>A0A415E6J0_9FIRM</name>
<dbReference type="AlphaFoldDB" id="A0A415E6J0"/>
<proteinExistence type="predicted"/>
<gene>
    <name evidence="2" type="ORF">DW099_02105</name>
</gene>
<comment type="caution">
    <text evidence="2">The sequence shown here is derived from an EMBL/GenBank/DDBJ whole genome shotgun (WGS) entry which is preliminary data.</text>
</comment>
<accession>A0A415E6J0</accession>
<dbReference type="STRING" id="1776384.GCA_900086585_02703"/>
<dbReference type="RefSeq" id="WP_118333505.1">
    <property type="nucleotide sequence ID" value="NZ_AP025567.1"/>
</dbReference>
<reference evidence="2 3" key="1">
    <citation type="submission" date="2018-08" db="EMBL/GenBank/DDBJ databases">
        <title>A genome reference for cultivated species of the human gut microbiota.</title>
        <authorList>
            <person name="Zou Y."/>
            <person name="Xue W."/>
            <person name="Luo G."/>
        </authorList>
    </citation>
    <scope>NUCLEOTIDE SEQUENCE [LARGE SCALE GENOMIC DNA]</scope>
    <source>
        <strain evidence="2 3">AM07-24</strain>
    </source>
</reference>
<dbReference type="OrthoDB" id="2052439at2"/>
<organism evidence="2 3">
    <name type="scientific">Emergencia timonensis</name>
    <dbReference type="NCBI Taxonomy" id="1776384"/>
    <lineage>
        <taxon>Bacteria</taxon>
        <taxon>Bacillati</taxon>
        <taxon>Bacillota</taxon>
        <taxon>Clostridia</taxon>
        <taxon>Peptostreptococcales</taxon>
        <taxon>Anaerovoracaceae</taxon>
        <taxon>Emergencia</taxon>
    </lineage>
</organism>
<sequence length="353" mass="40960">MDNTKKMIEIKHHKDDYECMWNGIEDLYMDKTGEILPENLFFLLSGFGSFCYMKTEKSELKRMIALGDGRTKKMYEFLAPIVGFDYRHYSYGTFDKALRKAKLEIDRNHPVVLGALDMFHLPYLEKLYHREHIPFHYILMVGYDEEQACIYLHDCGRRELQTLSYDELSKAMDCSYPGLSKANTICTVRMNAEKDKYQIAQEALALKRESFLNPPRGFLGYRGFEKFIADLPALRLTLGKEEYDKILLNMVTFFGTVPTLPNVLKGVNEPDEVVFKGSFDKMSKMLRCMGEEYGNSQWLEAANYFFHASIVVEKISLIIIAYLADERDETEQLANLFSDVLSLMKQAYHKLGL</sequence>
<protein>
    <recommendedName>
        <fullName evidence="1">Butirosin biosynthesis protein H N-terminal domain-containing protein</fullName>
    </recommendedName>
</protein>
<dbReference type="EMBL" id="QRMS01000001">
    <property type="protein sequence ID" value="RHJ89392.1"/>
    <property type="molecule type" value="Genomic_DNA"/>
</dbReference>
<feature type="domain" description="Butirosin biosynthesis protein H N-terminal" evidence="1">
    <location>
        <begin position="18"/>
        <end position="155"/>
    </location>
</feature>